<evidence type="ECO:0000313" key="2">
    <source>
        <dbReference type="Proteomes" id="UP000320762"/>
    </source>
</evidence>
<dbReference type="InterPro" id="IPR032675">
    <property type="entry name" value="LRR_dom_sf"/>
</dbReference>
<name>A0A550D0U4_9AGAR</name>
<dbReference type="AlphaFoldDB" id="A0A550D0U4"/>
<accession>A0A550D0U4</accession>
<dbReference type="Gene3D" id="3.80.10.10">
    <property type="entry name" value="Ribonuclease Inhibitor"/>
    <property type="match status" value="1"/>
</dbReference>
<dbReference type="EMBL" id="VDMD01000001">
    <property type="protein sequence ID" value="TRM70648.1"/>
    <property type="molecule type" value="Genomic_DNA"/>
</dbReference>
<evidence type="ECO:0008006" key="3">
    <source>
        <dbReference type="Google" id="ProtNLM"/>
    </source>
</evidence>
<organism evidence="1 2">
    <name type="scientific">Schizophyllum amplum</name>
    <dbReference type="NCBI Taxonomy" id="97359"/>
    <lineage>
        <taxon>Eukaryota</taxon>
        <taxon>Fungi</taxon>
        <taxon>Dikarya</taxon>
        <taxon>Basidiomycota</taxon>
        <taxon>Agaricomycotina</taxon>
        <taxon>Agaricomycetes</taxon>
        <taxon>Agaricomycetidae</taxon>
        <taxon>Agaricales</taxon>
        <taxon>Schizophyllaceae</taxon>
        <taxon>Schizophyllum</taxon>
    </lineage>
</organism>
<gene>
    <name evidence="1" type="ORF">BD626DRAFT_533816</name>
</gene>
<dbReference type="Proteomes" id="UP000320762">
    <property type="component" value="Unassembled WGS sequence"/>
</dbReference>
<sequence>MTSRVDRRGHATHWSFHALVRLLPESTATRADFGQCETHRNLTTVDLARVRFYGAYVREFNLDHYQGGISLHELTTTAARGSLQRLSRLPRYEDCIDQDTGGAWLQEFVASRATRPLSELRSRRCSLRSNMHAVLRTAELRDLIFSNIVVDLDVFAKKVGGSDAAALARTCRDFLEPALRVIWATQHSFQAFLQFLPEKTVTSDENRKDKLVGALTIDDLARVRYYWAFVREFYVDMTYAGLSSKDMEKVIVALDGEPIFPNLRVFNYCHRGLDGDGYCVPYFLAIIGPSTPEIVFGFESAAPAGDLGLEMSSLFALKRRQISTLYLDVVDNQSCKFENLLTGWTSLRYLHLRLRCPRAAPVLAAVSTLQGLHTLRLYAFTKIALGLPRVGPVNDTLRNLVINGCPDDGYAAAVITILHPVALTSLHVYADLAPEAIRTLCHRIRACCSADALKDISLSTWNYFAPRDGTRLVIQDILPLLAFTGLVSVSIHVFDIRFDDTDIARLAAAWPRLRTLSLRCTRDVVPACTLASLLSLAKACSEFEELALALDATELPVDQPVGHTTDRPPCRLRKLDVMRSPIGSEPERVASFLTRYFPSLKPQNVEAELEKEKEENWRPFSVVPRGVNQSLRYERWMTVKKLMPAFLDARKTGVYERGAARG</sequence>
<dbReference type="SUPFAM" id="SSF52047">
    <property type="entry name" value="RNI-like"/>
    <property type="match status" value="1"/>
</dbReference>
<keyword evidence="2" id="KW-1185">Reference proteome</keyword>
<dbReference type="OrthoDB" id="3543113at2759"/>
<evidence type="ECO:0000313" key="1">
    <source>
        <dbReference type="EMBL" id="TRM70648.1"/>
    </source>
</evidence>
<reference evidence="1 2" key="1">
    <citation type="journal article" date="2019" name="New Phytol.">
        <title>Comparative genomics reveals unique wood-decay strategies and fruiting body development in the Schizophyllaceae.</title>
        <authorList>
            <person name="Almasi E."/>
            <person name="Sahu N."/>
            <person name="Krizsan K."/>
            <person name="Balint B."/>
            <person name="Kovacs G.M."/>
            <person name="Kiss B."/>
            <person name="Cseklye J."/>
            <person name="Drula E."/>
            <person name="Henrissat B."/>
            <person name="Nagy I."/>
            <person name="Chovatia M."/>
            <person name="Adam C."/>
            <person name="LaButti K."/>
            <person name="Lipzen A."/>
            <person name="Riley R."/>
            <person name="Grigoriev I.V."/>
            <person name="Nagy L.G."/>
        </authorList>
    </citation>
    <scope>NUCLEOTIDE SEQUENCE [LARGE SCALE GENOMIC DNA]</scope>
    <source>
        <strain evidence="1 2">NL-1724</strain>
    </source>
</reference>
<proteinExistence type="predicted"/>
<comment type="caution">
    <text evidence="1">The sequence shown here is derived from an EMBL/GenBank/DDBJ whole genome shotgun (WGS) entry which is preliminary data.</text>
</comment>
<protein>
    <recommendedName>
        <fullName evidence="3">F-box domain-containing protein</fullName>
    </recommendedName>
</protein>